<dbReference type="PANTHER" id="PTHR19328">
    <property type="entry name" value="HEDGEHOG-INTERACTING PROTEIN"/>
    <property type="match status" value="1"/>
</dbReference>
<comment type="caution">
    <text evidence="2">The sequence shown here is derived from an EMBL/GenBank/DDBJ whole genome shotgun (WGS) entry which is preliminary data.</text>
</comment>
<dbReference type="EMBL" id="LHXP01000048">
    <property type="protein sequence ID" value="KXA92756.1"/>
    <property type="molecule type" value="Genomic_DNA"/>
</dbReference>
<keyword evidence="3" id="KW-1185">Reference proteome</keyword>
<dbReference type="PANTHER" id="PTHR19328:SF13">
    <property type="entry name" value="HIPL1 PROTEIN"/>
    <property type="match status" value="1"/>
</dbReference>
<dbReference type="Gene3D" id="2.120.10.30">
    <property type="entry name" value="TolB, C-terminal domain"/>
    <property type="match status" value="1"/>
</dbReference>
<accession>A0A133UF71</accession>
<organism evidence="2 3">
    <name type="scientific">candidate division MSBL1 archaeon SCGC-AAA259E22</name>
    <dbReference type="NCBI Taxonomy" id="1698265"/>
    <lineage>
        <taxon>Archaea</taxon>
        <taxon>Methanobacteriati</taxon>
        <taxon>Methanobacteriota</taxon>
        <taxon>candidate division MSBL1</taxon>
    </lineage>
</organism>
<name>A0A133UF71_9EURY</name>
<reference evidence="2 3" key="1">
    <citation type="journal article" date="2016" name="Sci. Rep.">
        <title>Metabolic traits of an uncultured archaeal lineage -MSBL1- from brine pools of the Red Sea.</title>
        <authorList>
            <person name="Mwirichia R."/>
            <person name="Alam I."/>
            <person name="Rashid M."/>
            <person name="Vinu M."/>
            <person name="Ba-Alawi W."/>
            <person name="Anthony Kamau A."/>
            <person name="Kamanda Ngugi D."/>
            <person name="Goker M."/>
            <person name="Klenk H.P."/>
            <person name="Bajic V."/>
            <person name="Stingl U."/>
        </authorList>
    </citation>
    <scope>NUCLEOTIDE SEQUENCE [LARGE SCALE GENOMIC DNA]</scope>
    <source>
        <strain evidence="2">SCGC-AAA259E22</strain>
    </source>
</reference>
<dbReference type="SUPFAM" id="SSF50952">
    <property type="entry name" value="Soluble quinoprotein glucose dehydrogenase"/>
    <property type="match status" value="1"/>
</dbReference>
<sequence>MLITLRKGEEKKPADNENLEIEFEVIAQNLEVPWDLDFAPDGRIFFTERPGRIRTIVNGKLDPDPWASLSVFSRGEAGLMGIAISPNFENNGHIYVYHTYRGPEDHIWNRIVRFIDKNNRGEFDKIILDEIPGGQIHDGGRVKFGPDGKLYVTTGDSGNSSLAQNLDSLAGKILRINADGSTPQDNPFQGSPIWSYGHRNPEGLTWHPETGTLYATEHGPSGHDELNVIEKGGNYGWPKVRGKSDGEDYIDPILESGSGTWAPSGTSFYSSNRIPTWKGNLFFVTLGFTPGGGRRSLHRVIFKQNNLRTVENHTILLESRNDRLRAVEEGPDGYLYITTSNRDGRGDPDSGDDRIMRIKVSSSKN</sequence>
<evidence type="ECO:0000313" key="2">
    <source>
        <dbReference type="EMBL" id="KXA92756.1"/>
    </source>
</evidence>
<gene>
    <name evidence="2" type="ORF">AKJ66_03580</name>
</gene>
<dbReference type="InterPro" id="IPR012938">
    <property type="entry name" value="Glc/Sorbosone_DH"/>
</dbReference>
<evidence type="ECO:0000313" key="3">
    <source>
        <dbReference type="Proteomes" id="UP000070657"/>
    </source>
</evidence>
<proteinExistence type="predicted"/>
<dbReference type="InterPro" id="IPR011041">
    <property type="entry name" value="Quinoprot_gluc/sorb_DH_b-prop"/>
</dbReference>
<dbReference type="Proteomes" id="UP000070657">
    <property type="component" value="Unassembled WGS sequence"/>
</dbReference>
<feature type="domain" description="Glucose/Sorbosone dehydrogenase" evidence="1">
    <location>
        <begin position="30"/>
        <end position="345"/>
    </location>
</feature>
<dbReference type="PATRIC" id="fig|1698265.3.peg.745"/>
<evidence type="ECO:0000259" key="1">
    <source>
        <dbReference type="Pfam" id="PF07995"/>
    </source>
</evidence>
<dbReference type="Pfam" id="PF07995">
    <property type="entry name" value="GSDH"/>
    <property type="match status" value="1"/>
</dbReference>
<dbReference type="AlphaFoldDB" id="A0A133UF71"/>
<protein>
    <recommendedName>
        <fullName evidence="1">Glucose/Sorbosone dehydrogenase domain-containing protein</fullName>
    </recommendedName>
</protein>
<dbReference type="InterPro" id="IPR011042">
    <property type="entry name" value="6-blade_b-propeller_TolB-like"/>
</dbReference>